<evidence type="ECO:0000256" key="1">
    <source>
        <dbReference type="SAM" id="MobiDB-lite"/>
    </source>
</evidence>
<evidence type="ECO:0000313" key="3">
    <source>
        <dbReference type="Proteomes" id="UP000253551"/>
    </source>
</evidence>
<feature type="region of interest" description="Disordered" evidence="1">
    <location>
        <begin position="182"/>
        <end position="210"/>
    </location>
</feature>
<keyword evidence="3" id="KW-1185">Reference proteome</keyword>
<evidence type="ECO:0000313" key="2">
    <source>
        <dbReference type="EMBL" id="RCI04966.1"/>
    </source>
</evidence>
<dbReference type="EMBL" id="PJQM01000523">
    <property type="protein sequence ID" value="RCI04966.1"/>
    <property type="molecule type" value="Genomic_DNA"/>
</dbReference>
<comment type="caution">
    <text evidence="2">The sequence shown here is derived from an EMBL/GenBank/DDBJ whole genome shotgun (WGS) entry which is preliminary data.</text>
</comment>
<proteinExistence type="predicted"/>
<name>A0A367KS13_RHIST</name>
<gene>
    <name evidence="2" type="ORF">CU098_012010</name>
</gene>
<sequence length="210" mass="24088">MFSDEFLARHGSQSAFMYEPLKKLLEFTHIRMNPTRETIDAYLLRFNQERLLAELPDNATMAHLLLQGLTNTFKTRDETEEIALLSYRLEFPTGVSSFVNTRSPSYTPTYITVDDMELVEAPIVKKKVPLKFYNPLLHCATSFASGMDHPQRGSHHIQLPSINEFDSNLPSHAPVFRTTKKLESPTQDTLPKRCHSCQSSETPEWRKGPF</sequence>
<dbReference type="Proteomes" id="UP000253551">
    <property type="component" value="Unassembled WGS sequence"/>
</dbReference>
<organism evidence="2 3">
    <name type="scientific">Rhizopus stolonifer</name>
    <name type="common">Rhizopus nigricans</name>
    <dbReference type="NCBI Taxonomy" id="4846"/>
    <lineage>
        <taxon>Eukaryota</taxon>
        <taxon>Fungi</taxon>
        <taxon>Fungi incertae sedis</taxon>
        <taxon>Mucoromycota</taxon>
        <taxon>Mucoromycotina</taxon>
        <taxon>Mucoromycetes</taxon>
        <taxon>Mucorales</taxon>
        <taxon>Mucorineae</taxon>
        <taxon>Rhizopodaceae</taxon>
        <taxon>Rhizopus</taxon>
    </lineage>
</organism>
<feature type="non-terminal residue" evidence="2">
    <location>
        <position position="210"/>
    </location>
</feature>
<reference evidence="2 3" key="1">
    <citation type="journal article" date="2018" name="G3 (Bethesda)">
        <title>Phylogenetic and Phylogenomic Definition of Rhizopus Species.</title>
        <authorList>
            <person name="Gryganskyi A.P."/>
            <person name="Golan J."/>
            <person name="Dolatabadi S."/>
            <person name="Mondo S."/>
            <person name="Robb S."/>
            <person name="Idnurm A."/>
            <person name="Muszewska A."/>
            <person name="Steczkiewicz K."/>
            <person name="Masonjones S."/>
            <person name="Liao H.L."/>
            <person name="Gajdeczka M.T."/>
            <person name="Anike F."/>
            <person name="Vuek A."/>
            <person name="Anishchenko I.M."/>
            <person name="Voigt K."/>
            <person name="de Hoog G.S."/>
            <person name="Smith M.E."/>
            <person name="Heitman J."/>
            <person name="Vilgalys R."/>
            <person name="Stajich J.E."/>
        </authorList>
    </citation>
    <scope>NUCLEOTIDE SEQUENCE [LARGE SCALE GENOMIC DNA]</scope>
    <source>
        <strain evidence="2 3">LSU 92-RS-03</strain>
    </source>
</reference>
<protein>
    <submittedName>
        <fullName evidence="2">Uncharacterized protein</fullName>
    </submittedName>
</protein>
<dbReference type="OrthoDB" id="10579077at2759"/>
<dbReference type="AlphaFoldDB" id="A0A367KS13"/>
<accession>A0A367KS13</accession>